<gene>
    <name evidence="10" type="ORF">BN1204_053250</name>
    <name evidence="9" type="ORF">NCLIV_053250</name>
</gene>
<reference evidence="11" key="3">
    <citation type="journal article" date="2012" name="PLoS Pathog.">
        <title>Comparative genomics of the apicomplexan parasites Toxoplasma gondii and Neospora caninum: Coccidia differing in host range and transmission strategy.</title>
        <authorList>
            <person name="Reid A.J."/>
            <person name="Vermont S.J."/>
            <person name="Cotton J.A."/>
            <person name="Harris D."/>
            <person name="Hill-Cawthorne G.A."/>
            <person name="Konen-Waisman S."/>
            <person name="Latham S.M."/>
            <person name="Mourier T."/>
            <person name="Norton R."/>
            <person name="Quail M.A."/>
            <person name="Sanders M."/>
            <person name="Shanmugam D."/>
            <person name="Sohal A."/>
            <person name="Wasmuth J.D."/>
            <person name="Brunk B."/>
            <person name="Grigg M.E."/>
            <person name="Howard J.C."/>
            <person name="Parkinson J."/>
            <person name="Roos D.S."/>
            <person name="Trees A.J."/>
            <person name="Berriman M."/>
            <person name="Pain A."/>
            <person name="Wastling J.M."/>
        </authorList>
    </citation>
    <scope>NUCLEOTIDE SEQUENCE [LARGE SCALE GENOMIC DNA]</scope>
    <source>
        <strain evidence="11">Liverpool</strain>
    </source>
</reference>
<dbReference type="PRINTS" id="PR02008">
    <property type="entry name" value="RCMTFAMILY"/>
</dbReference>
<dbReference type="InterPro" id="IPR002478">
    <property type="entry name" value="PUA"/>
</dbReference>
<dbReference type="InterPro" id="IPR001678">
    <property type="entry name" value="MeTrfase_RsmB-F_NOP2_dom"/>
</dbReference>
<feature type="compositionally biased region" description="Basic and acidic residues" evidence="7">
    <location>
        <begin position="289"/>
        <end position="300"/>
    </location>
</feature>
<feature type="binding site" evidence="6">
    <location>
        <position position="505"/>
    </location>
    <ligand>
        <name>S-adenosyl-L-methionine</name>
        <dbReference type="ChEBI" id="CHEBI:59789"/>
    </ligand>
</feature>
<feature type="binding site" evidence="6">
    <location>
        <begin position="423"/>
        <end position="429"/>
    </location>
    <ligand>
        <name>S-adenosyl-L-methionine</name>
        <dbReference type="ChEBI" id="CHEBI:59789"/>
    </ligand>
</feature>
<feature type="binding site" evidence="6">
    <location>
        <position position="475"/>
    </location>
    <ligand>
        <name>S-adenosyl-L-methionine</name>
        <dbReference type="ChEBI" id="CHEBI:59789"/>
    </ligand>
</feature>
<dbReference type="CDD" id="cd02440">
    <property type="entry name" value="AdoMet_MTases"/>
    <property type="match status" value="1"/>
</dbReference>
<feature type="region of interest" description="Disordered" evidence="7">
    <location>
        <begin position="244"/>
        <end position="305"/>
    </location>
</feature>
<name>F0VMF3_NEOCL</name>
<dbReference type="InterPro" id="IPR015947">
    <property type="entry name" value="PUA-like_sf"/>
</dbReference>
<feature type="compositionally biased region" description="Basic and acidic residues" evidence="7">
    <location>
        <begin position="264"/>
        <end position="274"/>
    </location>
</feature>
<protein>
    <submittedName>
        <fullName evidence="10">NOL1/NOP2/sun family protein, putative</fullName>
    </submittedName>
    <submittedName>
        <fullName evidence="9">Putative NOL1/NOP2/sun family protein</fullName>
    </submittedName>
</protein>
<dbReference type="PANTHER" id="PTHR22807">
    <property type="entry name" value="NOP2 YEAST -RELATED NOL1/NOP2/FMU SUN DOMAIN-CONTAINING"/>
    <property type="match status" value="1"/>
</dbReference>
<dbReference type="VEuPathDB" id="ToxoDB:NCLIV_053250"/>
<dbReference type="OMA" id="ECDSARG"/>
<dbReference type="PROSITE" id="PS50890">
    <property type="entry name" value="PUA"/>
    <property type="match status" value="1"/>
</dbReference>
<organism evidence="9 11">
    <name type="scientific">Neospora caninum (strain Liverpool)</name>
    <dbReference type="NCBI Taxonomy" id="572307"/>
    <lineage>
        <taxon>Eukaryota</taxon>
        <taxon>Sar</taxon>
        <taxon>Alveolata</taxon>
        <taxon>Apicomplexa</taxon>
        <taxon>Conoidasida</taxon>
        <taxon>Coccidia</taxon>
        <taxon>Eucoccidiorida</taxon>
        <taxon>Eimeriorina</taxon>
        <taxon>Sarcocystidae</taxon>
        <taxon>Neospora</taxon>
    </lineage>
</organism>
<evidence type="ECO:0000256" key="6">
    <source>
        <dbReference type="PROSITE-ProRule" id="PRU01023"/>
    </source>
</evidence>
<reference evidence="9" key="2">
    <citation type="submission" date="2011-03" db="EMBL/GenBank/DDBJ databases">
        <title>Comparative genomics and transcriptomics of Neospora caninum and Toxoplasma gondii.</title>
        <authorList>
            <person name="Reid A.J."/>
            <person name="Sohal A."/>
            <person name="Harris D."/>
            <person name="Quail M."/>
            <person name="Sanders M."/>
            <person name="Berriman M."/>
            <person name="Wastling J.M."/>
            <person name="Pain A."/>
        </authorList>
    </citation>
    <scope>NUCLEOTIDE SEQUENCE</scope>
    <source>
        <strain evidence="9">Liverpool</strain>
    </source>
</reference>
<feature type="binding site" evidence="6">
    <location>
        <position position="447"/>
    </location>
    <ligand>
        <name>S-adenosyl-L-methionine</name>
        <dbReference type="ChEBI" id="CHEBI:59789"/>
    </ligand>
</feature>
<keyword evidence="11" id="KW-1185">Reference proteome</keyword>
<feature type="domain" description="SAM-dependent MTase RsmB/NOP-type" evidence="8">
    <location>
        <begin position="329"/>
        <end position="628"/>
    </location>
</feature>
<evidence type="ECO:0000256" key="5">
    <source>
        <dbReference type="ARBA" id="ARBA00022884"/>
    </source>
</evidence>
<evidence type="ECO:0000313" key="11">
    <source>
        <dbReference type="Proteomes" id="UP000007494"/>
    </source>
</evidence>
<accession>F0VMF3</accession>
<proteinExistence type="inferred from homology"/>
<dbReference type="InterPro" id="IPR023267">
    <property type="entry name" value="RCMT"/>
</dbReference>
<keyword evidence="2 6" id="KW-0489">Methyltransferase</keyword>
<dbReference type="EMBL" id="LN714486">
    <property type="protein sequence ID" value="CEL69620.1"/>
    <property type="molecule type" value="Genomic_DNA"/>
</dbReference>
<dbReference type="Proteomes" id="UP000007494">
    <property type="component" value="Chromosome XI"/>
</dbReference>
<dbReference type="PANTHER" id="PTHR22807:SF34">
    <property type="entry name" value="TRNA (CYTOSINE(72)-C(5))-METHYLTRANSFERASE NSUN6"/>
    <property type="match status" value="1"/>
</dbReference>
<dbReference type="InParanoid" id="F0VMF3"/>
<sequence>MRGPSSDASLRHILDPTVYTLLTTTWPSPVPPGRSVEWVLDHLLIPPSITTLRVNGVDVRTVEDAISTAESLYHPRVVQRHPLLDDVLIITHDSARSEEAPSDHKRWEDPPGKEVSVDGGGDAAVFRVPSSNEKALDTGMRSANGRGAKVAGTHARTATVEEPQAGGGRHGAPTPVDEIGQTQGRLKGKGEESGQYPVILVDRRCGQAVLRGAHVFAKGVLASEPHLKAGERVDVFALPGRLNPSKLAAKPYAPHRKATGALHTDADQCRDGSQTRHNSPGGYQPPLLEDTREAGRKRDCTNGAKPELVISEDLREAECDSARGETHPDGFAEHERLASVLQGTYLRAQLPERVRKTGIFCGRGILRQNMRQVYAEKTGVAIEMDRAVDLSRLPPCLVAQNLPSIVVGHVLAPQPGERVLDMCAAPGGKTLHLATLMKGQGHIVAVERSKTRAQKLRSFLCSSPHASIVEVVCGDSAKGTWRSTHVGAEASPGRRLGNFDRVLADVPCTALGLRPRLDFDGLTDRVVLSAAEYQREFLQSGCQLLKTGGTLVYSTCSISRAENEENVVWALGHLPLVLEPAEPFVGPHTFQSGDALAPLLPPGEAAKLQRFCPSGNTIGFFIAKFRKTGME</sequence>
<dbReference type="PROSITE" id="PS01153">
    <property type="entry name" value="NOL1_NOP2_SUN"/>
    <property type="match status" value="1"/>
</dbReference>
<evidence type="ECO:0000256" key="3">
    <source>
        <dbReference type="ARBA" id="ARBA00022679"/>
    </source>
</evidence>
<dbReference type="InterPro" id="IPR029063">
    <property type="entry name" value="SAM-dependent_MTases_sf"/>
</dbReference>
<dbReference type="SUPFAM" id="SSF88697">
    <property type="entry name" value="PUA domain-like"/>
    <property type="match status" value="1"/>
</dbReference>
<comment type="similarity">
    <text evidence="1 6">Belongs to the class I-like SAM-binding methyltransferase superfamily. RsmB/NOP family.</text>
</comment>
<dbReference type="RefSeq" id="XP_003884927.1">
    <property type="nucleotide sequence ID" value="XM_003884878.1"/>
</dbReference>
<dbReference type="AlphaFoldDB" id="F0VMF3"/>
<keyword evidence="3 6" id="KW-0808">Transferase</keyword>
<dbReference type="SUPFAM" id="SSF53335">
    <property type="entry name" value="S-adenosyl-L-methionine-dependent methyltransferases"/>
    <property type="match status" value="1"/>
</dbReference>
<dbReference type="Pfam" id="PF01189">
    <property type="entry name" value="Methyltr_RsmB-F"/>
    <property type="match status" value="1"/>
</dbReference>
<evidence type="ECO:0000313" key="10">
    <source>
        <dbReference type="EMBL" id="CEL69620.1"/>
    </source>
</evidence>
<reference evidence="10" key="4">
    <citation type="journal article" date="2015" name="PLoS ONE">
        <title>Comprehensive Evaluation of Toxoplasma gondii VEG and Neospora caninum LIV Genomes with Tachyzoite Stage Transcriptome and Proteome Defines Novel Transcript Features.</title>
        <authorList>
            <person name="Ramaprasad A."/>
            <person name="Mourier T."/>
            <person name="Naeem R."/>
            <person name="Malas T.B."/>
            <person name="Moussa E."/>
            <person name="Panigrahi A."/>
            <person name="Vermont S.J."/>
            <person name="Otto T.D."/>
            <person name="Wastling J."/>
            <person name="Pain A."/>
        </authorList>
    </citation>
    <scope>NUCLEOTIDE SEQUENCE</scope>
    <source>
        <strain evidence="10">Liverpool</strain>
    </source>
</reference>
<keyword evidence="5 6" id="KW-0694">RNA-binding</keyword>
<evidence type="ECO:0000256" key="2">
    <source>
        <dbReference type="ARBA" id="ARBA00022603"/>
    </source>
</evidence>
<evidence type="ECO:0000256" key="4">
    <source>
        <dbReference type="ARBA" id="ARBA00022691"/>
    </source>
</evidence>
<dbReference type="GO" id="GO:0008173">
    <property type="term" value="F:RNA methyltransferase activity"/>
    <property type="evidence" value="ECO:0007669"/>
    <property type="project" value="InterPro"/>
</dbReference>
<feature type="active site" description="Nucleophile" evidence="6">
    <location>
        <position position="556"/>
    </location>
</feature>
<evidence type="ECO:0000256" key="7">
    <source>
        <dbReference type="SAM" id="MobiDB-lite"/>
    </source>
</evidence>
<dbReference type="GO" id="GO:0001510">
    <property type="term" value="P:RNA methylation"/>
    <property type="evidence" value="ECO:0007669"/>
    <property type="project" value="InterPro"/>
</dbReference>
<evidence type="ECO:0000256" key="1">
    <source>
        <dbReference type="ARBA" id="ARBA00007494"/>
    </source>
</evidence>
<dbReference type="GeneID" id="13446605"/>
<dbReference type="OrthoDB" id="427002at2759"/>
<dbReference type="eggNOG" id="KOG1122">
    <property type="taxonomic scope" value="Eukaryota"/>
</dbReference>
<evidence type="ECO:0000313" key="9">
    <source>
        <dbReference type="EMBL" id="CBZ54899.1"/>
    </source>
</evidence>
<evidence type="ECO:0000259" key="8">
    <source>
        <dbReference type="PROSITE" id="PS51686"/>
    </source>
</evidence>
<dbReference type="PROSITE" id="PS51686">
    <property type="entry name" value="SAM_MT_RSMB_NOP"/>
    <property type="match status" value="1"/>
</dbReference>
<dbReference type="InterPro" id="IPR049560">
    <property type="entry name" value="MeTrfase_RsmB-F_NOP2_cat"/>
</dbReference>
<feature type="region of interest" description="Disordered" evidence="7">
    <location>
        <begin position="159"/>
        <end position="191"/>
    </location>
</feature>
<dbReference type="GO" id="GO:0003723">
    <property type="term" value="F:RNA binding"/>
    <property type="evidence" value="ECO:0007669"/>
    <property type="project" value="UniProtKB-UniRule"/>
</dbReference>
<dbReference type="EMBL" id="FR823392">
    <property type="protein sequence ID" value="CBZ54899.1"/>
    <property type="molecule type" value="Genomic_DNA"/>
</dbReference>
<feature type="compositionally biased region" description="Basic and acidic residues" evidence="7">
    <location>
        <begin position="95"/>
        <end position="116"/>
    </location>
</feature>
<dbReference type="Gene3D" id="3.40.50.150">
    <property type="entry name" value="Vaccinia Virus protein VP39"/>
    <property type="match status" value="1"/>
</dbReference>
<reference evidence="9" key="1">
    <citation type="submission" date="2011-02" db="EMBL/GenBank/DDBJ databases">
        <authorList>
            <person name="Aslett M."/>
        </authorList>
    </citation>
    <scope>NUCLEOTIDE SEQUENCE</scope>
    <source>
        <strain evidence="9">Liverpool</strain>
    </source>
</reference>
<dbReference type="Pfam" id="PF01472">
    <property type="entry name" value="PUA"/>
    <property type="match status" value="1"/>
</dbReference>
<dbReference type="InterPro" id="IPR018314">
    <property type="entry name" value="RsmB/NOL1/NOP2-like_CS"/>
</dbReference>
<feature type="region of interest" description="Disordered" evidence="7">
    <location>
        <begin position="95"/>
        <end position="120"/>
    </location>
</feature>
<keyword evidence="4 6" id="KW-0949">S-adenosyl-L-methionine</keyword>